<evidence type="ECO:0000256" key="2">
    <source>
        <dbReference type="ARBA" id="ARBA00002704"/>
    </source>
</evidence>
<dbReference type="InterPro" id="IPR023416">
    <property type="entry name" value="Transthyretin/HIU_hydrolase_d"/>
</dbReference>
<evidence type="ECO:0000256" key="9">
    <source>
        <dbReference type="RuleBase" id="RU361270"/>
    </source>
</evidence>
<keyword evidence="12" id="KW-1185">Reference proteome</keyword>
<protein>
    <recommendedName>
        <fullName evidence="6 9">5-hydroxyisourate hydrolase</fullName>
        <shortName evidence="9">HIU hydrolase</shortName>
        <shortName evidence="9">HIUHase</shortName>
        <ecNumber evidence="5 9">3.5.2.17</ecNumber>
    </recommendedName>
</protein>
<dbReference type="EC" id="3.5.2.17" evidence="5 9"/>
<sequence length="114" mass="12783">MTAKSPITTHILDLGSGKPAIGVTVALHHIIEGHEYLVAAGQTDQDGRITGWFETPIEAGHYRLRFETGDWYRGRGLDTFFPQVNLDFQVSDPNAHYHVPLLVNQWGYSTYRGS</sequence>
<comment type="similarity">
    <text evidence="3 9">Belongs to the transthyretin family. 5-hydroxyisourate hydrolase subfamily.</text>
</comment>
<reference evidence="11 12" key="1">
    <citation type="submission" date="2021-03" db="EMBL/GenBank/DDBJ databases">
        <title>Genome sequencing of Marinobacter sp. LPB0319.</title>
        <authorList>
            <person name="Kim J."/>
        </authorList>
    </citation>
    <scope>NUCLEOTIDE SEQUENCE [LARGE SCALE GENOMIC DNA]</scope>
    <source>
        <strain evidence="11 12">LPB0319</strain>
    </source>
</reference>
<dbReference type="RefSeq" id="WP_206644605.1">
    <property type="nucleotide sequence ID" value="NZ_CP071247.1"/>
</dbReference>
<gene>
    <name evidence="11" type="primary">uraH</name>
    <name evidence="11" type="ORF">LPB19_02790</name>
</gene>
<accession>A0ABX7MSK3</accession>
<dbReference type="SUPFAM" id="SSF49472">
    <property type="entry name" value="Transthyretin (synonym: prealbumin)"/>
    <property type="match status" value="1"/>
</dbReference>
<comment type="subunit">
    <text evidence="4 9">Homotetramer.</text>
</comment>
<proteinExistence type="inferred from homology"/>
<keyword evidence="7 9" id="KW-0659">Purine metabolism</keyword>
<comment type="function">
    <text evidence="2">Catalyzes the hydrolysis of 5-hydroxyisourate (HIU) to 2-oxo-4-hydroxy-4-carboxy-5-ureidoimidazoline (OHCU).</text>
</comment>
<dbReference type="InterPro" id="IPR000895">
    <property type="entry name" value="Transthyretin/HIU_hydrolase"/>
</dbReference>
<dbReference type="NCBIfam" id="TIGR02962">
    <property type="entry name" value="hdxy_isourate"/>
    <property type="match status" value="1"/>
</dbReference>
<dbReference type="GO" id="GO:0033971">
    <property type="term" value="F:hydroxyisourate hydrolase activity"/>
    <property type="evidence" value="ECO:0007669"/>
    <property type="project" value="UniProtKB-EC"/>
</dbReference>
<dbReference type="PANTHER" id="PTHR10395">
    <property type="entry name" value="URICASE AND TRANSTHYRETIN-RELATED"/>
    <property type="match status" value="1"/>
</dbReference>
<evidence type="ECO:0000256" key="1">
    <source>
        <dbReference type="ARBA" id="ARBA00001043"/>
    </source>
</evidence>
<evidence type="ECO:0000256" key="4">
    <source>
        <dbReference type="ARBA" id="ARBA00011881"/>
    </source>
</evidence>
<evidence type="ECO:0000256" key="7">
    <source>
        <dbReference type="ARBA" id="ARBA00022631"/>
    </source>
</evidence>
<dbReference type="InterPro" id="IPR036817">
    <property type="entry name" value="Transthyretin/HIU_hydrolase_sf"/>
</dbReference>
<dbReference type="Proteomes" id="UP000663555">
    <property type="component" value="Chromosome"/>
</dbReference>
<evidence type="ECO:0000313" key="12">
    <source>
        <dbReference type="Proteomes" id="UP000663555"/>
    </source>
</evidence>
<evidence type="ECO:0000256" key="5">
    <source>
        <dbReference type="ARBA" id="ARBA00012609"/>
    </source>
</evidence>
<dbReference type="EMBL" id="CP071247">
    <property type="protein sequence ID" value="QSP95365.1"/>
    <property type="molecule type" value="Genomic_DNA"/>
</dbReference>
<dbReference type="PROSITE" id="PS00768">
    <property type="entry name" value="TRANSTHYRETIN_1"/>
    <property type="match status" value="1"/>
</dbReference>
<organism evidence="11 12">
    <name type="scientific">Marinobacter salinisoli</name>
    <dbReference type="NCBI Taxonomy" id="2769486"/>
    <lineage>
        <taxon>Bacteria</taxon>
        <taxon>Pseudomonadati</taxon>
        <taxon>Pseudomonadota</taxon>
        <taxon>Gammaproteobacteria</taxon>
        <taxon>Pseudomonadales</taxon>
        <taxon>Marinobacteraceae</taxon>
        <taxon>Marinobacter</taxon>
    </lineage>
</organism>
<dbReference type="CDD" id="cd05822">
    <property type="entry name" value="TLP_HIUase"/>
    <property type="match status" value="1"/>
</dbReference>
<keyword evidence="8 9" id="KW-0378">Hydrolase</keyword>
<dbReference type="InterPro" id="IPR014306">
    <property type="entry name" value="Hydroxyisourate_hydrolase"/>
</dbReference>
<dbReference type="PRINTS" id="PR00189">
    <property type="entry name" value="TRNSTHYRETIN"/>
</dbReference>
<dbReference type="Gene3D" id="2.60.40.180">
    <property type="entry name" value="Transthyretin/hydroxyisourate hydrolase domain"/>
    <property type="match status" value="1"/>
</dbReference>
<evidence type="ECO:0000256" key="8">
    <source>
        <dbReference type="ARBA" id="ARBA00022801"/>
    </source>
</evidence>
<dbReference type="Pfam" id="PF00576">
    <property type="entry name" value="Transthyretin"/>
    <property type="match status" value="1"/>
</dbReference>
<evidence type="ECO:0000256" key="3">
    <source>
        <dbReference type="ARBA" id="ARBA00009850"/>
    </source>
</evidence>
<evidence type="ECO:0000256" key="6">
    <source>
        <dbReference type="ARBA" id="ARBA00017539"/>
    </source>
</evidence>
<dbReference type="PANTHER" id="PTHR10395:SF7">
    <property type="entry name" value="5-HYDROXYISOURATE HYDROLASE"/>
    <property type="match status" value="1"/>
</dbReference>
<evidence type="ECO:0000259" key="10">
    <source>
        <dbReference type="Pfam" id="PF00576"/>
    </source>
</evidence>
<name>A0ABX7MSK3_9GAMM</name>
<dbReference type="InterPro" id="IPR023418">
    <property type="entry name" value="Thyroxine_BS"/>
</dbReference>
<comment type="catalytic activity">
    <reaction evidence="1 9">
        <text>5-hydroxyisourate + H2O = 5-hydroxy-2-oxo-4-ureido-2,5-dihydro-1H-imidazole-5-carboxylate + H(+)</text>
        <dbReference type="Rhea" id="RHEA:23736"/>
        <dbReference type="ChEBI" id="CHEBI:15377"/>
        <dbReference type="ChEBI" id="CHEBI:15378"/>
        <dbReference type="ChEBI" id="CHEBI:18072"/>
        <dbReference type="ChEBI" id="CHEBI:58639"/>
        <dbReference type="EC" id="3.5.2.17"/>
    </reaction>
</comment>
<feature type="domain" description="Transthyretin/hydroxyisourate hydrolase" evidence="10">
    <location>
        <begin position="7"/>
        <end position="113"/>
    </location>
</feature>
<evidence type="ECO:0000313" key="11">
    <source>
        <dbReference type="EMBL" id="QSP95365.1"/>
    </source>
</evidence>